<dbReference type="Proteomes" id="UP000220127">
    <property type="component" value="Unassembled WGS sequence"/>
</dbReference>
<protein>
    <submittedName>
        <fullName evidence="1">Uncharacterized protein</fullName>
    </submittedName>
</protein>
<evidence type="ECO:0000313" key="3">
    <source>
        <dbReference type="Proteomes" id="UP000220127"/>
    </source>
</evidence>
<proteinExistence type="predicted"/>
<reference evidence="3 4" key="1">
    <citation type="submission" date="2017-09" db="EMBL/GenBank/DDBJ databases">
        <title>Large-scale bioinformatics analysis of Bacillus genomes uncovers conserved roles of natural products in bacterial physiology.</title>
        <authorList>
            <consortium name="Agbiome Team Llc"/>
            <person name="Bleich R.M."/>
            <person name="Grubbs K.J."/>
            <person name="Santa Maria K.C."/>
            <person name="Allen S.E."/>
            <person name="Farag S."/>
            <person name="Shank E.A."/>
            <person name="Bowers A."/>
        </authorList>
    </citation>
    <scope>NUCLEOTIDE SEQUENCE [LARGE SCALE GENOMIC DNA]</scope>
    <source>
        <strain evidence="2 4">AFS030179</strain>
        <strain evidence="1 3">AFS094940</strain>
    </source>
</reference>
<organism evidence="1 3">
    <name type="scientific">Bacillus thuringiensis</name>
    <dbReference type="NCBI Taxonomy" id="1428"/>
    <lineage>
        <taxon>Bacteria</taxon>
        <taxon>Bacillati</taxon>
        <taxon>Bacillota</taxon>
        <taxon>Bacilli</taxon>
        <taxon>Bacillales</taxon>
        <taxon>Bacillaceae</taxon>
        <taxon>Bacillus</taxon>
        <taxon>Bacillus cereus group</taxon>
    </lineage>
</organism>
<dbReference type="EMBL" id="NUPM01000005">
    <property type="protein sequence ID" value="PGZ04965.1"/>
    <property type="molecule type" value="Genomic_DNA"/>
</dbReference>
<comment type="caution">
    <text evidence="1">The sequence shown here is derived from an EMBL/GenBank/DDBJ whole genome shotgun (WGS) entry which is preliminary data.</text>
</comment>
<sequence>MKAFYVRFDTAGTSGFSEVLLVNDEKDLEKSLEAKSSKGFKVGCNYSKITYKKEIPLNQVKIGELSVTEFMKLQGGI</sequence>
<evidence type="ECO:0000313" key="2">
    <source>
        <dbReference type="EMBL" id="PGZ04965.1"/>
    </source>
</evidence>
<evidence type="ECO:0000313" key="4">
    <source>
        <dbReference type="Proteomes" id="UP000223445"/>
    </source>
</evidence>
<dbReference type="RefSeq" id="WP_097877019.1">
    <property type="nucleotide sequence ID" value="NZ_NTYY01000019.1"/>
</dbReference>
<gene>
    <name evidence="2" type="ORF">COE48_05115</name>
    <name evidence="1" type="ORF">CON01_00660</name>
</gene>
<accession>A0A9X6U4L3</accession>
<name>A0A9X6U4L3_BACTU</name>
<dbReference type="AlphaFoldDB" id="A0A9X6U4L3"/>
<dbReference type="EMBL" id="NVMD01000002">
    <property type="protein sequence ID" value="PED16394.1"/>
    <property type="molecule type" value="Genomic_DNA"/>
</dbReference>
<dbReference type="Proteomes" id="UP000223445">
    <property type="component" value="Unassembled WGS sequence"/>
</dbReference>
<evidence type="ECO:0000313" key="1">
    <source>
        <dbReference type="EMBL" id="PED16394.1"/>
    </source>
</evidence>